<evidence type="ECO:0000259" key="1">
    <source>
        <dbReference type="Pfam" id="PF04326"/>
    </source>
</evidence>
<dbReference type="PANTHER" id="PTHR30595">
    <property type="entry name" value="GLPR-RELATED TRANSCRIPTIONAL REPRESSOR"/>
    <property type="match status" value="1"/>
</dbReference>
<reference evidence="3" key="1">
    <citation type="journal article" date="2019" name="Int. J. Syst. Evol. Microbiol.">
        <title>The Global Catalogue of Microorganisms (GCM) 10K type strain sequencing project: providing services to taxonomists for standard genome sequencing and annotation.</title>
        <authorList>
            <consortium name="The Broad Institute Genomics Platform"/>
            <consortium name="The Broad Institute Genome Sequencing Center for Infectious Disease"/>
            <person name="Wu L."/>
            <person name="Ma J."/>
        </authorList>
    </citation>
    <scope>NUCLEOTIDE SEQUENCE [LARGE SCALE GENOMIC DNA]</scope>
    <source>
        <strain evidence="3">JCM 17924</strain>
    </source>
</reference>
<dbReference type="Proteomes" id="UP001500454">
    <property type="component" value="Unassembled WGS sequence"/>
</dbReference>
<accession>A0ABP8J5C5</accession>
<dbReference type="InterPro" id="IPR007421">
    <property type="entry name" value="Schlafen_AlbA_2_dom"/>
</dbReference>
<dbReference type="InterPro" id="IPR036388">
    <property type="entry name" value="WH-like_DNA-bd_sf"/>
</dbReference>
<feature type="domain" description="Schlafen AlbA-2" evidence="1">
    <location>
        <begin position="29"/>
        <end position="143"/>
    </location>
</feature>
<name>A0ABP8J5C5_9BACT</name>
<dbReference type="InterPro" id="IPR038461">
    <property type="entry name" value="Schlafen_AlbA_2_dom_sf"/>
</dbReference>
<dbReference type="Gene3D" id="1.10.10.10">
    <property type="entry name" value="Winged helix-like DNA-binding domain superfamily/Winged helix DNA-binding domain"/>
    <property type="match status" value="1"/>
</dbReference>
<dbReference type="Gene3D" id="3.30.950.30">
    <property type="entry name" value="Schlafen, AAA domain"/>
    <property type="match status" value="1"/>
</dbReference>
<organism evidence="2 3">
    <name type="scientific">Hymenobacter koreensis</name>
    <dbReference type="NCBI Taxonomy" id="1084523"/>
    <lineage>
        <taxon>Bacteria</taxon>
        <taxon>Pseudomonadati</taxon>
        <taxon>Bacteroidota</taxon>
        <taxon>Cytophagia</taxon>
        <taxon>Cytophagales</taxon>
        <taxon>Hymenobacteraceae</taxon>
        <taxon>Hymenobacter</taxon>
    </lineage>
</organism>
<dbReference type="EMBL" id="BAABHA010000010">
    <property type="protein sequence ID" value="GAA4385386.1"/>
    <property type="molecule type" value="Genomic_DNA"/>
</dbReference>
<keyword evidence="3" id="KW-1185">Reference proteome</keyword>
<gene>
    <name evidence="2" type="ORF">GCM10023186_28690</name>
</gene>
<evidence type="ECO:0000313" key="2">
    <source>
        <dbReference type="EMBL" id="GAA4385386.1"/>
    </source>
</evidence>
<comment type="caution">
    <text evidence="2">The sequence shown here is derived from an EMBL/GenBank/DDBJ whole genome shotgun (WGS) entry which is preliminary data.</text>
</comment>
<evidence type="ECO:0000313" key="3">
    <source>
        <dbReference type="Proteomes" id="UP001500454"/>
    </source>
</evidence>
<proteinExistence type="predicted"/>
<sequence length="226" mass="25678">MISHTINENCGQVMSISAKHLRELIAPGEGEAIEFKTRTTHPSRISRTLASLANTRGGHVLVGIDDKGRVVGVRDADEERYLLLQAAQHYVEPPLSLRIDEVEDDNRTVLVVAVPESTRKPHKALVGEDDWRGYIRVGAASVQTSALTEKVLKHEPPASQFERIPLTRHEQAALDYVREHPRLTLGQYEKLINVSKRRAHRMLIKLVLHGYLRYHDKEKEPYYTRG</sequence>
<protein>
    <recommendedName>
        <fullName evidence="1">Schlafen AlbA-2 domain-containing protein</fullName>
    </recommendedName>
</protein>
<dbReference type="PANTHER" id="PTHR30595:SF6">
    <property type="entry name" value="SCHLAFEN ALBA-2 DOMAIN-CONTAINING PROTEIN"/>
    <property type="match status" value="1"/>
</dbReference>
<dbReference type="Pfam" id="PF04326">
    <property type="entry name" value="SLFN_AlbA_2"/>
    <property type="match status" value="1"/>
</dbReference>